<proteinExistence type="predicted"/>
<evidence type="ECO:0000256" key="1">
    <source>
        <dbReference type="SAM" id="MobiDB-lite"/>
    </source>
</evidence>
<feature type="region of interest" description="Disordered" evidence="1">
    <location>
        <begin position="159"/>
        <end position="181"/>
    </location>
</feature>
<evidence type="ECO:0000313" key="2">
    <source>
        <dbReference type="EMBL" id="KAJ0197953.1"/>
    </source>
</evidence>
<dbReference type="Proteomes" id="UP000235145">
    <property type="component" value="Unassembled WGS sequence"/>
</dbReference>
<reference evidence="2 3" key="1">
    <citation type="journal article" date="2017" name="Nat. Commun.">
        <title>Genome assembly with in vitro proximity ligation data and whole-genome triplication in lettuce.</title>
        <authorList>
            <person name="Reyes-Chin-Wo S."/>
            <person name="Wang Z."/>
            <person name="Yang X."/>
            <person name="Kozik A."/>
            <person name="Arikit S."/>
            <person name="Song C."/>
            <person name="Xia L."/>
            <person name="Froenicke L."/>
            <person name="Lavelle D.O."/>
            <person name="Truco M.J."/>
            <person name="Xia R."/>
            <person name="Zhu S."/>
            <person name="Xu C."/>
            <person name="Xu H."/>
            <person name="Xu X."/>
            <person name="Cox K."/>
            <person name="Korf I."/>
            <person name="Meyers B.C."/>
            <person name="Michelmore R.W."/>
        </authorList>
    </citation>
    <scope>NUCLEOTIDE SEQUENCE [LARGE SCALE GENOMIC DNA]</scope>
    <source>
        <strain evidence="3">cv. Salinas</strain>
        <tissue evidence="2">Seedlings</tissue>
    </source>
</reference>
<comment type="caution">
    <text evidence="2">The sequence shown here is derived from an EMBL/GenBank/DDBJ whole genome shotgun (WGS) entry which is preliminary data.</text>
</comment>
<organism evidence="2 3">
    <name type="scientific">Lactuca sativa</name>
    <name type="common">Garden lettuce</name>
    <dbReference type="NCBI Taxonomy" id="4236"/>
    <lineage>
        <taxon>Eukaryota</taxon>
        <taxon>Viridiplantae</taxon>
        <taxon>Streptophyta</taxon>
        <taxon>Embryophyta</taxon>
        <taxon>Tracheophyta</taxon>
        <taxon>Spermatophyta</taxon>
        <taxon>Magnoliopsida</taxon>
        <taxon>eudicotyledons</taxon>
        <taxon>Gunneridae</taxon>
        <taxon>Pentapetalae</taxon>
        <taxon>asterids</taxon>
        <taxon>campanulids</taxon>
        <taxon>Asterales</taxon>
        <taxon>Asteraceae</taxon>
        <taxon>Cichorioideae</taxon>
        <taxon>Cichorieae</taxon>
        <taxon>Lactucinae</taxon>
        <taxon>Lactuca</taxon>
    </lineage>
</organism>
<protein>
    <submittedName>
        <fullName evidence="2">Uncharacterized protein</fullName>
    </submittedName>
</protein>
<feature type="region of interest" description="Disordered" evidence="1">
    <location>
        <begin position="66"/>
        <end position="92"/>
    </location>
</feature>
<dbReference type="EMBL" id="NBSK02000007">
    <property type="protein sequence ID" value="KAJ0197953.1"/>
    <property type="molecule type" value="Genomic_DNA"/>
</dbReference>
<evidence type="ECO:0000313" key="3">
    <source>
        <dbReference type="Proteomes" id="UP000235145"/>
    </source>
</evidence>
<accession>A0A9R1V2A7</accession>
<gene>
    <name evidence="2" type="ORF">LSAT_V11C700353790</name>
</gene>
<name>A0A9R1V2A7_LACSA</name>
<sequence>MIKVVAQGVEYGVVVYEISNWEPYITEDGQIDSAILNLLGWGGGGEEEDACFDDDVNDIIDEENSDKVDEGQDKDSFSMDNTPINGARGAGFVDRKGRFSQTTSKRKGNGVVEGGLSLPNVAITRGVAENQCNSVVPSPVRVADCELQGDPSHLVANVEREGASESPSQPPDQSSNSHRSSKILKKKVSVIVDDIKDVLKQYFEMGGLLGWVKAFYLQFGVSFLGLKETRMTQVDLFKIQSMWSSARGRSGGILSVWVPNVFTKSSVTCTSNVVIMEGLRIPFNNNFFMVNIYAPQDLMGNQHLLVISLDFHEKG</sequence>
<keyword evidence="3" id="KW-1185">Reference proteome</keyword>
<feature type="compositionally biased region" description="Low complexity" evidence="1">
    <location>
        <begin position="164"/>
        <end position="177"/>
    </location>
</feature>
<feature type="compositionally biased region" description="Basic and acidic residues" evidence="1">
    <location>
        <begin position="66"/>
        <end position="77"/>
    </location>
</feature>
<dbReference type="AlphaFoldDB" id="A0A9R1V2A7"/>